<proteinExistence type="predicted"/>
<sequence>MSPMKVGGSFLITVTALLACGCASSSPLSPSTPEGLGERSSSMGGSGMAAGAPAPAAAAPAPARPRARSYPKEELQRVARVASARCKKANAPSDSACLLNEAAPFLKFRPEDPDCRYVSGTAISVAECSDFNEGCQSVDPKDLDHQIEALQSAGKDCNREPTDYEREELLRLLGSN</sequence>
<accession>A0A150QWW5</accession>
<evidence type="ECO:0000313" key="4">
    <source>
        <dbReference type="Proteomes" id="UP000075260"/>
    </source>
</evidence>
<keyword evidence="2" id="KW-0732">Signal</keyword>
<protein>
    <recommendedName>
        <fullName evidence="5">Secreted protein</fullName>
    </recommendedName>
</protein>
<dbReference type="OrthoDB" id="5514801at2"/>
<feature type="signal peptide" evidence="2">
    <location>
        <begin position="1"/>
        <end position="25"/>
    </location>
</feature>
<dbReference type="AlphaFoldDB" id="A0A150QWW5"/>
<reference evidence="3 4" key="1">
    <citation type="submission" date="2014-02" db="EMBL/GenBank/DDBJ databases">
        <title>The small core and large imbalanced accessory genome model reveals a collaborative survival strategy of Sorangium cellulosum strains in nature.</title>
        <authorList>
            <person name="Han K."/>
            <person name="Peng R."/>
            <person name="Blom J."/>
            <person name="Li Y.-Z."/>
        </authorList>
    </citation>
    <scope>NUCLEOTIDE SEQUENCE [LARGE SCALE GENOMIC DNA]</scope>
    <source>
        <strain evidence="3 4">So0008-312</strain>
    </source>
</reference>
<evidence type="ECO:0008006" key="5">
    <source>
        <dbReference type="Google" id="ProtNLM"/>
    </source>
</evidence>
<evidence type="ECO:0000313" key="3">
    <source>
        <dbReference type="EMBL" id="KYF72485.1"/>
    </source>
</evidence>
<name>A0A150QWW5_SORCE</name>
<gene>
    <name evidence="3" type="ORF">BE15_17125</name>
</gene>
<dbReference type="PROSITE" id="PS51257">
    <property type="entry name" value="PROKAR_LIPOPROTEIN"/>
    <property type="match status" value="1"/>
</dbReference>
<evidence type="ECO:0000256" key="1">
    <source>
        <dbReference type="SAM" id="MobiDB-lite"/>
    </source>
</evidence>
<dbReference type="EMBL" id="JEMA01000260">
    <property type="protein sequence ID" value="KYF72485.1"/>
    <property type="molecule type" value="Genomic_DNA"/>
</dbReference>
<feature type="chain" id="PRO_5007567404" description="Secreted protein" evidence="2">
    <location>
        <begin position="26"/>
        <end position="176"/>
    </location>
</feature>
<feature type="region of interest" description="Disordered" evidence="1">
    <location>
        <begin position="24"/>
        <end position="74"/>
    </location>
</feature>
<feature type="compositionally biased region" description="Low complexity" evidence="1">
    <location>
        <begin position="39"/>
        <end position="61"/>
    </location>
</feature>
<evidence type="ECO:0000256" key="2">
    <source>
        <dbReference type="SAM" id="SignalP"/>
    </source>
</evidence>
<comment type="caution">
    <text evidence="3">The sequence shown here is derived from an EMBL/GenBank/DDBJ whole genome shotgun (WGS) entry which is preliminary data.</text>
</comment>
<organism evidence="3 4">
    <name type="scientific">Sorangium cellulosum</name>
    <name type="common">Polyangium cellulosum</name>
    <dbReference type="NCBI Taxonomy" id="56"/>
    <lineage>
        <taxon>Bacteria</taxon>
        <taxon>Pseudomonadati</taxon>
        <taxon>Myxococcota</taxon>
        <taxon>Polyangia</taxon>
        <taxon>Polyangiales</taxon>
        <taxon>Polyangiaceae</taxon>
        <taxon>Sorangium</taxon>
    </lineage>
</organism>
<dbReference type="Proteomes" id="UP000075260">
    <property type="component" value="Unassembled WGS sequence"/>
</dbReference>